<sequence length="214" mass="23571">MAPVKEPDKGTEEIGEVKIDIETSACKARQFEQIGDKNIKFKAYNHDGTASDQQKKKREKYPFAGTVCLEANYFGGPAHQCSSYRSKGHVRPASGSLKRQIEQDIAGPMATPGRMLHLMRHNRVTFTKLKTLVLDEANALVGQEADWSERTAQGGIIEVVAPTRSSEHTDAGKRWLNTSYKRATSASEVDLLDAKAAHESQQVTVDEVEGGDEI</sequence>
<dbReference type="Proteomes" id="UP000297299">
    <property type="component" value="Unassembled WGS sequence"/>
</dbReference>
<evidence type="ECO:0000313" key="2">
    <source>
        <dbReference type="Proteomes" id="UP000297299"/>
    </source>
</evidence>
<protein>
    <submittedName>
        <fullName evidence="1">Uncharacterized protein</fullName>
    </submittedName>
</protein>
<accession>A0A4Y8DCM2</accession>
<gene>
    <name evidence="1" type="ORF">BOTCAL_0057g00340</name>
</gene>
<evidence type="ECO:0000313" key="1">
    <source>
        <dbReference type="EMBL" id="TEY77244.1"/>
    </source>
</evidence>
<dbReference type="AlphaFoldDB" id="A0A4Y8DCM2"/>
<name>A0A4Y8DCM2_9HELO</name>
<reference evidence="1 2" key="1">
    <citation type="submission" date="2017-11" db="EMBL/GenBank/DDBJ databases">
        <title>Comparative genomics of Botrytis spp.</title>
        <authorList>
            <person name="Valero-Jimenez C.A."/>
            <person name="Tapia P."/>
            <person name="Veloso J."/>
            <person name="Silva-Moreno E."/>
            <person name="Staats M."/>
            <person name="Valdes J.H."/>
            <person name="Van Kan J.A.L."/>
        </authorList>
    </citation>
    <scope>NUCLEOTIDE SEQUENCE [LARGE SCALE GENOMIC DNA]</scope>
    <source>
        <strain evidence="1 2">MUCL2830</strain>
    </source>
</reference>
<dbReference type="SUPFAM" id="SSF52540">
    <property type="entry name" value="P-loop containing nucleoside triphosphate hydrolases"/>
    <property type="match status" value="1"/>
</dbReference>
<dbReference type="OrthoDB" id="10256233at2759"/>
<dbReference type="EMBL" id="PHWZ01000057">
    <property type="protein sequence ID" value="TEY77244.1"/>
    <property type="molecule type" value="Genomic_DNA"/>
</dbReference>
<keyword evidence="2" id="KW-1185">Reference proteome</keyword>
<proteinExistence type="predicted"/>
<comment type="caution">
    <text evidence="1">The sequence shown here is derived from an EMBL/GenBank/DDBJ whole genome shotgun (WGS) entry which is preliminary data.</text>
</comment>
<organism evidence="1 2">
    <name type="scientific">Botryotinia calthae</name>
    <dbReference type="NCBI Taxonomy" id="38488"/>
    <lineage>
        <taxon>Eukaryota</taxon>
        <taxon>Fungi</taxon>
        <taxon>Dikarya</taxon>
        <taxon>Ascomycota</taxon>
        <taxon>Pezizomycotina</taxon>
        <taxon>Leotiomycetes</taxon>
        <taxon>Helotiales</taxon>
        <taxon>Sclerotiniaceae</taxon>
        <taxon>Botryotinia</taxon>
    </lineage>
</organism>
<dbReference type="Gene3D" id="3.40.50.300">
    <property type="entry name" value="P-loop containing nucleotide triphosphate hydrolases"/>
    <property type="match status" value="1"/>
</dbReference>
<dbReference type="InterPro" id="IPR027417">
    <property type="entry name" value="P-loop_NTPase"/>
</dbReference>